<dbReference type="GO" id="GO:0004746">
    <property type="term" value="F:riboflavin synthase activity"/>
    <property type="evidence" value="ECO:0007669"/>
    <property type="project" value="UniProtKB-EC"/>
</dbReference>
<evidence type="ECO:0000256" key="5">
    <source>
        <dbReference type="ARBA" id="ARBA00022619"/>
    </source>
</evidence>
<proteinExistence type="predicted"/>
<dbReference type="InterPro" id="IPR023366">
    <property type="entry name" value="ATP_synth_asu-like_sf"/>
</dbReference>
<protein>
    <recommendedName>
        <fullName evidence="4">Riboflavin synthase</fullName>
        <ecNumber evidence="3">2.5.1.9</ecNumber>
    </recommendedName>
</protein>
<dbReference type="EC" id="2.5.1.9" evidence="3"/>
<evidence type="ECO:0000313" key="11">
    <source>
        <dbReference type="Proteomes" id="UP000187283"/>
    </source>
</evidence>
<organism evidence="10 11">
    <name type="scientific">Smittium culicis</name>
    <dbReference type="NCBI Taxonomy" id="133412"/>
    <lineage>
        <taxon>Eukaryota</taxon>
        <taxon>Fungi</taxon>
        <taxon>Fungi incertae sedis</taxon>
        <taxon>Zoopagomycota</taxon>
        <taxon>Kickxellomycotina</taxon>
        <taxon>Harpellomycetes</taxon>
        <taxon>Harpellales</taxon>
        <taxon>Legeriomycetaceae</taxon>
        <taxon>Smittium</taxon>
    </lineage>
</organism>
<evidence type="ECO:0000313" key="10">
    <source>
        <dbReference type="EMBL" id="OMJ21877.1"/>
    </source>
</evidence>
<feature type="repeat" description="Lumazine-binding" evidence="8">
    <location>
        <begin position="1"/>
        <end position="100"/>
    </location>
</feature>
<dbReference type="InterPro" id="IPR017938">
    <property type="entry name" value="Riboflavin_synthase-like_b-brl"/>
</dbReference>
<dbReference type="OrthoDB" id="10258924at2759"/>
<evidence type="ECO:0000259" key="9">
    <source>
        <dbReference type="PROSITE" id="PS51177"/>
    </source>
</evidence>
<sequence length="233" mass="25179">MFTGIVEVVGTVTDLSVDSTTNGVTMTISDCAKILVDCNLGDSIAVNGTCLTVTAFDPVGWFTVGVAPETLARTSLGSLKSSSKVNLERAVLASNSRFGGHFVQGHVDTTANIVSITPDKDSIWFRFSLNHQQGEENLMQYIINKGFIAIDGTSLTLCNVDFASSQFSIMLIDYSQNHTIMTTKKVGDKVNIEVDMLGKYVGNIINNTLNSKDASGNTRLDDLINNAIEKRKI</sequence>
<accession>A0A1R1Y4H0</accession>
<evidence type="ECO:0000256" key="2">
    <source>
        <dbReference type="ARBA" id="ARBA00004887"/>
    </source>
</evidence>
<dbReference type="Gene3D" id="2.40.30.20">
    <property type="match status" value="2"/>
</dbReference>
<evidence type="ECO:0000256" key="4">
    <source>
        <dbReference type="ARBA" id="ARBA00013950"/>
    </source>
</evidence>
<evidence type="ECO:0000256" key="8">
    <source>
        <dbReference type="PROSITE-ProRule" id="PRU00524"/>
    </source>
</evidence>
<keyword evidence="6" id="KW-0808">Transferase</keyword>
<gene>
    <name evidence="10" type="ORF">AYI70_g3206</name>
</gene>
<dbReference type="Proteomes" id="UP000187283">
    <property type="component" value="Unassembled WGS sequence"/>
</dbReference>
<feature type="repeat" description="Lumazine-binding" evidence="8">
    <location>
        <begin position="102"/>
        <end position="205"/>
    </location>
</feature>
<name>A0A1R1Y4H0_9FUNG</name>
<evidence type="ECO:0000256" key="3">
    <source>
        <dbReference type="ARBA" id="ARBA00012827"/>
    </source>
</evidence>
<dbReference type="NCBIfam" id="TIGR00187">
    <property type="entry name" value="ribE"/>
    <property type="match status" value="1"/>
</dbReference>
<comment type="pathway">
    <text evidence="2">Cofactor biosynthesis; riboflavin biosynthesis; riboflavin from 2-hydroxy-3-oxobutyl phosphate and 5-amino-6-(D-ribitylamino)uracil: step 2/2.</text>
</comment>
<dbReference type="InterPro" id="IPR026017">
    <property type="entry name" value="Lumazine-bd_dom"/>
</dbReference>
<dbReference type="PANTHER" id="PTHR21098:SF0">
    <property type="entry name" value="RIBOFLAVIN SYNTHASE"/>
    <property type="match status" value="1"/>
</dbReference>
<dbReference type="Pfam" id="PF00677">
    <property type="entry name" value="Lum_binding"/>
    <property type="match status" value="2"/>
</dbReference>
<evidence type="ECO:0000256" key="6">
    <source>
        <dbReference type="ARBA" id="ARBA00022679"/>
    </source>
</evidence>
<dbReference type="PANTHER" id="PTHR21098">
    <property type="entry name" value="RIBOFLAVIN SYNTHASE ALPHA CHAIN"/>
    <property type="match status" value="1"/>
</dbReference>
<keyword evidence="5" id="KW-0686">Riboflavin biosynthesis</keyword>
<dbReference type="NCBIfam" id="NF006767">
    <property type="entry name" value="PRK09289.1"/>
    <property type="match status" value="1"/>
</dbReference>
<dbReference type="AlphaFoldDB" id="A0A1R1Y4H0"/>
<dbReference type="SUPFAM" id="SSF63380">
    <property type="entry name" value="Riboflavin synthase domain-like"/>
    <property type="match status" value="2"/>
</dbReference>
<feature type="domain" description="Lumazine-binding" evidence="9">
    <location>
        <begin position="1"/>
        <end position="100"/>
    </location>
</feature>
<keyword evidence="11" id="KW-1185">Reference proteome</keyword>
<dbReference type="EMBL" id="LSSN01000899">
    <property type="protein sequence ID" value="OMJ21877.1"/>
    <property type="molecule type" value="Genomic_DNA"/>
</dbReference>
<dbReference type="PROSITE" id="PS51177">
    <property type="entry name" value="LUMAZINE_BIND"/>
    <property type="match status" value="2"/>
</dbReference>
<dbReference type="FunFam" id="2.40.30.20:FF:000006">
    <property type="entry name" value="Riboflavin synthase, alpha subunit"/>
    <property type="match status" value="1"/>
</dbReference>
<keyword evidence="7" id="KW-0677">Repeat</keyword>
<dbReference type="InterPro" id="IPR001783">
    <property type="entry name" value="Lumazine-bd"/>
</dbReference>
<evidence type="ECO:0000256" key="7">
    <source>
        <dbReference type="ARBA" id="ARBA00022737"/>
    </source>
</evidence>
<dbReference type="GO" id="GO:0009231">
    <property type="term" value="P:riboflavin biosynthetic process"/>
    <property type="evidence" value="ECO:0007669"/>
    <property type="project" value="UniProtKB-KW"/>
</dbReference>
<dbReference type="STRING" id="133412.A0A1R1Y4H0"/>
<comment type="function">
    <text evidence="1">Catalyzes the dismutation of two molecules of 6,7-dimethyl-8-ribityllumazine, resulting in the formation of riboflavin and 5-amino-6-(D-ribitylamino)uracil.</text>
</comment>
<comment type="caution">
    <text evidence="10">The sequence shown here is derived from an EMBL/GenBank/DDBJ whole genome shotgun (WGS) entry which is preliminary data.</text>
</comment>
<dbReference type="FunFam" id="2.40.30.20:FF:000004">
    <property type="entry name" value="Riboflavin synthase, alpha subunit"/>
    <property type="match status" value="1"/>
</dbReference>
<reference evidence="10 11" key="1">
    <citation type="submission" date="2017-01" db="EMBL/GenBank/DDBJ databases">
        <authorList>
            <person name="Mah S.A."/>
            <person name="Swanson W.J."/>
            <person name="Moy G.W."/>
            <person name="Vacquier V.D."/>
        </authorList>
    </citation>
    <scope>NUCLEOTIDE SEQUENCE [LARGE SCALE GENOMIC DNA]</scope>
    <source>
        <strain evidence="10 11">GSMNP</strain>
    </source>
</reference>
<evidence type="ECO:0000256" key="1">
    <source>
        <dbReference type="ARBA" id="ARBA00002803"/>
    </source>
</evidence>
<dbReference type="CDD" id="cd00402">
    <property type="entry name" value="Riboflavin_synthase_like"/>
    <property type="match status" value="1"/>
</dbReference>
<dbReference type="PIRSF" id="PIRSF000498">
    <property type="entry name" value="Riboflavin_syn_A"/>
    <property type="match status" value="1"/>
</dbReference>
<feature type="domain" description="Lumazine-binding" evidence="9">
    <location>
        <begin position="102"/>
        <end position="205"/>
    </location>
</feature>